<sequence>MEKPSQSSTSSQTPATSSQTLPIVKMADVTIPSLLKFLMANVKSVLNIQLTVENYPLWKSQILKLFTANGFDGYLDGSTPQPSKLVSNATEIVPNPEYYTWLLVDQNLVVVLYTTISSTFLPYVLNLHSCMKIWRTIERRLQSTNRSRILQLKNELHHISMKDKSMVQFLLEIKSKLDVIGSSGSPLSTDDIIMYTLNGFPSTYQAFKTAIRTNLNPLSLDDFYALLCCEELNLAAESVSELALSSLFPEPIQAFSTQRGRAHGRNSRGRSYSRPFRGRGSADRNSSSASSML</sequence>
<evidence type="ECO:0000256" key="1">
    <source>
        <dbReference type="SAM" id="MobiDB-lite"/>
    </source>
</evidence>
<dbReference type="AlphaFoldDB" id="A0A8T3ALX9"/>
<name>A0A8T3ALX9_DENNO</name>
<proteinExistence type="predicted"/>
<keyword evidence="3" id="KW-1185">Reference proteome</keyword>
<evidence type="ECO:0000313" key="2">
    <source>
        <dbReference type="EMBL" id="KAI0497283.1"/>
    </source>
</evidence>
<accession>A0A8T3ALX9</accession>
<dbReference type="OrthoDB" id="693186at2759"/>
<reference evidence="2" key="1">
    <citation type="journal article" date="2022" name="Front. Genet.">
        <title>Chromosome-Scale Assembly of the Dendrobium nobile Genome Provides Insights Into the Molecular Mechanism of the Biosynthesis of the Medicinal Active Ingredient of Dendrobium.</title>
        <authorList>
            <person name="Xu Q."/>
            <person name="Niu S.-C."/>
            <person name="Li K.-L."/>
            <person name="Zheng P.-J."/>
            <person name="Zhang X.-J."/>
            <person name="Jia Y."/>
            <person name="Liu Y."/>
            <person name="Niu Y.-X."/>
            <person name="Yu L.-H."/>
            <person name="Chen D.-F."/>
            <person name="Zhang G.-Q."/>
        </authorList>
    </citation>
    <scope>NUCLEOTIDE SEQUENCE</scope>
    <source>
        <tissue evidence="2">Leaf</tissue>
    </source>
</reference>
<gene>
    <name evidence="2" type="ORF">KFK09_020506</name>
</gene>
<dbReference type="Proteomes" id="UP000829196">
    <property type="component" value="Unassembled WGS sequence"/>
</dbReference>
<dbReference type="PANTHER" id="PTHR47481">
    <property type="match status" value="1"/>
</dbReference>
<evidence type="ECO:0000313" key="3">
    <source>
        <dbReference type="Proteomes" id="UP000829196"/>
    </source>
</evidence>
<organism evidence="2 3">
    <name type="scientific">Dendrobium nobile</name>
    <name type="common">Orchid</name>
    <dbReference type="NCBI Taxonomy" id="94219"/>
    <lineage>
        <taxon>Eukaryota</taxon>
        <taxon>Viridiplantae</taxon>
        <taxon>Streptophyta</taxon>
        <taxon>Embryophyta</taxon>
        <taxon>Tracheophyta</taxon>
        <taxon>Spermatophyta</taxon>
        <taxon>Magnoliopsida</taxon>
        <taxon>Liliopsida</taxon>
        <taxon>Asparagales</taxon>
        <taxon>Orchidaceae</taxon>
        <taxon>Epidendroideae</taxon>
        <taxon>Malaxideae</taxon>
        <taxon>Dendrobiinae</taxon>
        <taxon>Dendrobium</taxon>
    </lineage>
</organism>
<feature type="region of interest" description="Disordered" evidence="1">
    <location>
        <begin position="256"/>
        <end position="293"/>
    </location>
</feature>
<dbReference type="EMBL" id="JAGYWB010000015">
    <property type="protein sequence ID" value="KAI0497283.1"/>
    <property type="molecule type" value="Genomic_DNA"/>
</dbReference>
<evidence type="ECO:0008006" key="4">
    <source>
        <dbReference type="Google" id="ProtNLM"/>
    </source>
</evidence>
<dbReference type="Pfam" id="PF14223">
    <property type="entry name" value="Retrotran_gag_2"/>
    <property type="match status" value="1"/>
</dbReference>
<protein>
    <recommendedName>
        <fullName evidence="4">Retrovirus-related Pol polyprotein from transposon TNT 1-94</fullName>
    </recommendedName>
</protein>
<feature type="compositionally biased region" description="Low complexity" evidence="1">
    <location>
        <begin position="283"/>
        <end position="293"/>
    </location>
</feature>
<comment type="caution">
    <text evidence="2">The sequence shown here is derived from an EMBL/GenBank/DDBJ whole genome shotgun (WGS) entry which is preliminary data.</text>
</comment>
<dbReference type="PANTHER" id="PTHR47481:SF10">
    <property type="entry name" value="COPIA-LIKE POLYPROTEIN_RETROTRANSPOSON"/>
    <property type="match status" value="1"/>
</dbReference>